<evidence type="ECO:0000313" key="4">
    <source>
        <dbReference type="Proteomes" id="UP000216991"/>
    </source>
</evidence>
<dbReference type="Pfam" id="PF00497">
    <property type="entry name" value="SBP_bac_3"/>
    <property type="match status" value="1"/>
</dbReference>
<sequence>MTGDGCSRRALLAGLAGVVLAPAARARPVDRLAAAGTLSIAVYRDFEPWSWRDATGTLKGIDVDLGTALATALGLKAQFTDFLADESVEDDLRNMVWRGPLIGGSAADVMMHVPTDRRFQLQVDRCVIGAAYARERFAIACGPGADCEVPPPQWAGKRLAAELDSIPDIWLSGSFGGVLSGQVSHHMSGAAAMAALIDGQADVAMASKAQVEHALANNAAPHVKRRVGPIPALPSPGWDVGLAVKDDSRDLADALEAIIERFAGDGTLDRIFAPYGVSRMPPLGNG</sequence>
<dbReference type="InterPro" id="IPR001638">
    <property type="entry name" value="Solute-binding_3/MltF_N"/>
</dbReference>
<gene>
    <name evidence="3" type="ORF">CHU93_13525</name>
</gene>
<comment type="caution">
    <text evidence="3">The sequence shown here is derived from an EMBL/GenBank/DDBJ whole genome shotgun (WGS) entry which is preliminary data.</text>
</comment>
<keyword evidence="1" id="KW-0732">Signal</keyword>
<feature type="domain" description="Solute-binding protein family 3/N-terminal" evidence="2">
    <location>
        <begin position="37"/>
        <end position="279"/>
    </location>
</feature>
<proteinExistence type="predicted"/>
<dbReference type="PROSITE" id="PS51318">
    <property type="entry name" value="TAT"/>
    <property type="match status" value="1"/>
</dbReference>
<dbReference type="PANTHER" id="PTHR35936">
    <property type="entry name" value="MEMBRANE-BOUND LYTIC MUREIN TRANSGLYCOSYLASE F"/>
    <property type="match status" value="1"/>
</dbReference>
<dbReference type="Gene3D" id="3.40.190.10">
    <property type="entry name" value="Periplasmic binding protein-like II"/>
    <property type="match status" value="3"/>
</dbReference>
<evidence type="ECO:0000259" key="2">
    <source>
        <dbReference type="SMART" id="SM00062"/>
    </source>
</evidence>
<dbReference type="PANTHER" id="PTHR35936:SF17">
    <property type="entry name" value="ARGININE-BINDING EXTRACELLULAR PROTEIN ARTP"/>
    <property type="match status" value="1"/>
</dbReference>
<protein>
    <submittedName>
        <fullName evidence="3">ABC transporter substrate-binding protein</fullName>
    </submittedName>
</protein>
<dbReference type="Proteomes" id="UP000216991">
    <property type="component" value="Unassembled WGS sequence"/>
</dbReference>
<dbReference type="SUPFAM" id="SSF53850">
    <property type="entry name" value="Periplasmic binding protein-like II"/>
    <property type="match status" value="1"/>
</dbReference>
<name>A0A255Y932_9SPHN</name>
<keyword evidence="4" id="KW-1185">Reference proteome</keyword>
<organism evidence="3 4">
    <name type="scientific">Sandarakinorhabdus cyanobacteriorum</name>
    <dbReference type="NCBI Taxonomy" id="1981098"/>
    <lineage>
        <taxon>Bacteria</taxon>
        <taxon>Pseudomonadati</taxon>
        <taxon>Pseudomonadota</taxon>
        <taxon>Alphaproteobacteria</taxon>
        <taxon>Sphingomonadales</taxon>
        <taxon>Sphingosinicellaceae</taxon>
        <taxon>Sandarakinorhabdus</taxon>
    </lineage>
</organism>
<accession>A0A255Y932</accession>
<dbReference type="EMBL" id="NOXT01000121">
    <property type="protein sequence ID" value="OYQ25739.1"/>
    <property type="molecule type" value="Genomic_DNA"/>
</dbReference>
<reference evidence="3 4" key="1">
    <citation type="submission" date="2017-07" db="EMBL/GenBank/DDBJ databases">
        <title>Sandarakinorhabdus cyanobacteriorum sp. nov., a novel bacterium isolated from cyanobacterial aggregates in a eutrophic lake.</title>
        <authorList>
            <person name="Cai H."/>
        </authorList>
    </citation>
    <scope>NUCLEOTIDE SEQUENCE [LARGE SCALE GENOMIC DNA]</scope>
    <source>
        <strain evidence="3 4">TH057</strain>
    </source>
</reference>
<dbReference type="InterPro" id="IPR006311">
    <property type="entry name" value="TAT_signal"/>
</dbReference>
<dbReference type="SMART" id="SM00062">
    <property type="entry name" value="PBPb"/>
    <property type="match status" value="1"/>
</dbReference>
<dbReference type="RefSeq" id="WP_094474688.1">
    <property type="nucleotide sequence ID" value="NZ_NOXT01000121.1"/>
</dbReference>
<dbReference type="OrthoDB" id="6192933at2"/>
<dbReference type="AlphaFoldDB" id="A0A255Y932"/>
<evidence type="ECO:0000313" key="3">
    <source>
        <dbReference type="EMBL" id="OYQ25739.1"/>
    </source>
</evidence>
<evidence type="ECO:0000256" key="1">
    <source>
        <dbReference type="ARBA" id="ARBA00022729"/>
    </source>
</evidence>